<dbReference type="AlphaFoldDB" id="K6WWR2"/>
<evidence type="ECO:0000313" key="3">
    <source>
        <dbReference type="Proteomes" id="UP000008366"/>
    </source>
</evidence>
<dbReference type="PANTHER" id="PTHR34180">
    <property type="entry name" value="PEPTIDASE C45"/>
    <property type="match status" value="1"/>
</dbReference>
<evidence type="ECO:0000313" key="2">
    <source>
        <dbReference type="EMBL" id="GAB96542.1"/>
    </source>
</evidence>
<feature type="domain" description="Peptidase C45 hydrolase" evidence="1">
    <location>
        <begin position="143"/>
        <end position="348"/>
    </location>
</feature>
<accession>K6WWR2</accession>
<name>K6WWR2_9MICO</name>
<comment type="caution">
    <text evidence="2">The sequence shown here is derived from an EMBL/GenBank/DDBJ whole genome shotgun (WGS) entry which is preliminary data.</text>
</comment>
<dbReference type="PANTHER" id="PTHR34180:SF1">
    <property type="entry name" value="BETA-ALANYL-DOPAMINE_CARCININE HYDROLASE"/>
    <property type="match status" value="1"/>
</dbReference>
<dbReference type="Gene3D" id="3.60.60.10">
    <property type="entry name" value="Penicillin V Acylase, Chain A"/>
    <property type="match status" value="1"/>
</dbReference>
<dbReference type="eggNOG" id="COG4927">
    <property type="taxonomic scope" value="Bacteria"/>
</dbReference>
<dbReference type="SUPFAM" id="SSF56235">
    <property type="entry name" value="N-terminal nucleophile aminohydrolases (Ntn hydrolases)"/>
    <property type="match status" value="1"/>
</dbReference>
<dbReference type="InterPro" id="IPR005079">
    <property type="entry name" value="Peptidase_C45_hydrolase"/>
</dbReference>
<dbReference type="InterPro" id="IPR047801">
    <property type="entry name" value="Peptidase_C45"/>
</dbReference>
<gene>
    <name evidence="2" type="ORF">KILIM_040_00510</name>
</gene>
<dbReference type="InterPro" id="IPR029055">
    <property type="entry name" value="Ntn_hydrolases_N"/>
</dbReference>
<dbReference type="NCBIfam" id="NF040521">
    <property type="entry name" value="C45_proenzyme"/>
    <property type="match status" value="1"/>
</dbReference>
<proteinExistence type="predicted"/>
<keyword evidence="3" id="KW-1185">Reference proteome</keyword>
<dbReference type="EMBL" id="BAHD01000040">
    <property type="protein sequence ID" value="GAB96542.1"/>
    <property type="molecule type" value="Genomic_DNA"/>
</dbReference>
<dbReference type="InterPro" id="IPR047794">
    <property type="entry name" value="C45_proenzyme-like"/>
</dbReference>
<reference evidence="2 3" key="1">
    <citation type="submission" date="2012-08" db="EMBL/GenBank/DDBJ databases">
        <title>Whole genome shotgun sequence of Kineosphaera limosa NBRC 100340.</title>
        <authorList>
            <person name="Yoshida I."/>
            <person name="Isaki S."/>
            <person name="Hosoyama A."/>
            <person name="Tsuchikane K."/>
            <person name="Katsumata H."/>
            <person name="Ando Y."/>
            <person name="Ohji S."/>
            <person name="Hamada M."/>
            <person name="Tamura T."/>
            <person name="Yamazoe A."/>
            <person name="Yamazaki S."/>
            <person name="Fujita N."/>
        </authorList>
    </citation>
    <scope>NUCLEOTIDE SEQUENCE [LARGE SCALE GENOMIC DNA]</scope>
    <source>
        <strain evidence="2 3">NBRC 100340</strain>
    </source>
</reference>
<dbReference type="Proteomes" id="UP000008366">
    <property type="component" value="Unassembled WGS sequence"/>
</dbReference>
<organism evidence="2 3">
    <name type="scientific">Kineosphaera limosa NBRC 100340</name>
    <dbReference type="NCBI Taxonomy" id="1184609"/>
    <lineage>
        <taxon>Bacteria</taxon>
        <taxon>Bacillati</taxon>
        <taxon>Actinomycetota</taxon>
        <taxon>Actinomycetes</taxon>
        <taxon>Micrococcales</taxon>
        <taxon>Dermatophilaceae</taxon>
        <taxon>Kineosphaera</taxon>
    </lineage>
</organism>
<dbReference type="Pfam" id="PF03417">
    <property type="entry name" value="AAT"/>
    <property type="match status" value="1"/>
</dbReference>
<evidence type="ECO:0000259" key="1">
    <source>
        <dbReference type="Pfam" id="PF03417"/>
    </source>
</evidence>
<dbReference type="STRING" id="1184609.KILIM_040_00510"/>
<sequence length="370" mass="40175">MTQHRSARRPVAPARADDWAGWIAYGLAWAALAPPAPATATSGSRRLTFVGYREEVPGPRWQALFRATWPAYRAWYLSQGWSALPTLAEAEAALRTHMPELHDTWLSLASLSGSDPVAARMLTMWRMPLFATGCSQVVRAEPEPLLIRNYDYDPQLFEGVAASTNYSGSRRVLGTSDMLWGLLDGMNDAGLAVSLTYGGRPTGSDAAPGFAIPLVVRYLLETCSDVAEAARTLRRLPVAQSYNVALVDAGGAHASVFVAPGCDAIVSDLAVTTNHRLQTVEHPEVAGPLASRERQRLLQNHLAADSADLVTTFLRAPVRSTDYAGGFGTLYTAQYRPAAGTLTYHWPDATWSRGFEDGEGQIETWVSQGR</sequence>
<protein>
    <recommendedName>
        <fullName evidence="1">Peptidase C45 hydrolase domain-containing protein</fullName>
    </recommendedName>
</protein>